<dbReference type="PANTHER" id="PTHR45436">
    <property type="entry name" value="SENSOR HISTIDINE KINASE YKOH"/>
    <property type="match status" value="1"/>
</dbReference>
<evidence type="ECO:0000256" key="8">
    <source>
        <dbReference type="ARBA" id="ARBA00022989"/>
    </source>
</evidence>
<dbReference type="PROSITE" id="PS50109">
    <property type="entry name" value="HIS_KIN"/>
    <property type="match status" value="1"/>
</dbReference>
<dbReference type="InterPro" id="IPR004358">
    <property type="entry name" value="Sig_transdc_His_kin-like_C"/>
</dbReference>
<comment type="catalytic activity">
    <reaction evidence="1">
        <text>ATP + protein L-histidine = ADP + protein N-phospho-L-histidine.</text>
        <dbReference type="EC" id="2.7.13.3"/>
    </reaction>
</comment>
<keyword evidence="11" id="KW-0175">Coiled coil</keyword>
<feature type="transmembrane region" description="Helical" evidence="12">
    <location>
        <begin position="163"/>
        <end position="186"/>
    </location>
</feature>
<dbReference type="InterPro" id="IPR036097">
    <property type="entry name" value="HisK_dim/P_sf"/>
</dbReference>
<dbReference type="OrthoDB" id="9809567at2"/>
<keyword evidence="6 12" id="KW-0812">Transmembrane</keyword>
<organism evidence="15 16">
    <name type="scientific">Pseudomonas abyssi</name>
    <dbReference type="NCBI Taxonomy" id="170540"/>
    <lineage>
        <taxon>Bacteria</taxon>
        <taxon>Pseudomonadati</taxon>
        <taxon>Pseudomonadota</taxon>
        <taxon>Gammaproteobacteria</taxon>
        <taxon>Pseudomonadales</taxon>
        <taxon>Pseudomonadaceae</taxon>
        <taxon>Pseudomonas</taxon>
    </lineage>
</organism>
<evidence type="ECO:0000256" key="2">
    <source>
        <dbReference type="ARBA" id="ARBA00004370"/>
    </source>
</evidence>
<evidence type="ECO:0000256" key="5">
    <source>
        <dbReference type="ARBA" id="ARBA00022679"/>
    </source>
</evidence>
<sequence length="448" mass="50181">MSLPPKTERSRSIRTTLLLWLLPFATLFMLLAWYLHGALLDRMSRDFVEERLQQEVAMIEQQLTSRDGLQTLDSSYFGALSHHLFAIRFGAQTQLSHPQWSAMLQPWLDLPAQGLIELQGTPDDENSTHRYMAWRAEREISGTPVTIVAAEDYSRLQAGTHELHLWTAAVAIGLLVVLFALILLAVQLSMRPVRQLQQDLQALKQGKLQRLSDAVPQEFSGLIAQLNQLLDTLQHRLQKVREANANLSHRIKTPIAAINQLVSSSQPITPEARSQISQRLEDISRQLDSSLHASQSGGPLAGASCLPLEQTRELLWMLGRLHTSVEFELDCTLPDNTRWPIDEQDFSELLGNLADNAGKWAHSRVRVSLSENGRQRVLVVEDDGPGVPAQEREQLGTRGWRLDQQMPGHGLGLAIVRDLAARYQGTIQFEASELGGLSARLQLQIRQG</sequence>
<evidence type="ECO:0000313" key="16">
    <source>
        <dbReference type="Proteomes" id="UP000265411"/>
    </source>
</evidence>
<evidence type="ECO:0000313" key="15">
    <source>
        <dbReference type="EMBL" id="RGP54005.1"/>
    </source>
</evidence>
<feature type="domain" description="Histidine kinase" evidence="13">
    <location>
        <begin position="246"/>
        <end position="447"/>
    </location>
</feature>
<dbReference type="InterPro" id="IPR050428">
    <property type="entry name" value="TCS_sensor_his_kinase"/>
</dbReference>
<keyword evidence="5" id="KW-0808">Transferase</keyword>
<evidence type="ECO:0000259" key="13">
    <source>
        <dbReference type="PROSITE" id="PS50109"/>
    </source>
</evidence>
<dbReference type="PROSITE" id="PS50885">
    <property type="entry name" value="HAMP"/>
    <property type="match status" value="1"/>
</dbReference>
<keyword evidence="8 12" id="KW-1133">Transmembrane helix</keyword>
<keyword evidence="16" id="KW-1185">Reference proteome</keyword>
<dbReference type="EMBL" id="LMAZ01000004">
    <property type="protein sequence ID" value="RGP54005.1"/>
    <property type="molecule type" value="Genomic_DNA"/>
</dbReference>
<keyword evidence="10 12" id="KW-0472">Membrane</keyword>
<evidence type="ECO:0000256" key="3">
    <source>
        <dbReference type="ARBA" id="ARBA00012438"/>
    </source>
</evidence>
<evidence type="ECO:0000256" key="11">
    <source>
        <dbReference type="SAM" id="Coils"/>
    </source>
</evidence>
<dbReference type="RefSeq" id="WP_118131268.1">
    <property type="nucleotide sequence ID" value="NZ_LMAZ01000004.1"/>
</dbReference>
<dbReference type="GO" id="GO:0000155">
    <property type="term" value="F:phosphorelay sensor kinase activity"/>
    <property type="evidence" value="ECO:0007669"/>
    <property type="project" value="InterPro"/>
</dbReference>
<dbReference type="GO" id="GO:0005886">
    <property type="term" value="C:plasma membrane"/>
    <property type="evidence" value="ECO:0007669"/>
    <property type="project" value="TreeGrafter"/>
</dbReference>
<dbReference type="EC" id="2.7.13.3" evidence="3"/>
<keyword evidence="9" id="KW-0902">Two-component regulatory system</keyword>
<comment type="subcellular location">
    <subcellularLocation>
        <location evidence="2">Membrane</location>
    </subcellularLocation>
</comment>
<dbReference type="SUPFAM" id="SSF47384">
    <property type="entry name" value="Homodimeric domain of signal transducing histidine kinase"/>
    <property type="match status" value="1"/>
</dbReference>
<dbReference type="InterPro" id="IPR003594">
    <property type="entry name" value="HATPase_dom"/>
</dbReference>
<feature type="coiled-coil region" evidence="11">
    <location>
        <begin position="223"/>
        <end position="250"/>
    </location>
</feature>
<gene>
    <name evidence="15" type="ORF">ASB58_13610</name>
</gene>
<keyword evidence="4" id="KW-0597">Phosphoprotein</keyword>
<dbReference type="AlphaFoldDB" id="A0A395R1K3"/>
<feature type="transmembrane region" description="Helical" evidence="12">
    <location>
        <begin position="12"/>
        <end position="35"/>
    </location>
</feature>
<accession>A0A395R1K3</accession>
<feature type="domain" description="HAMP" evidence="14">
    <location>
        <begin position="187"/>
        <end position="238"/>
    </location>
</feature>
<name>A0A395R1K3_9PSED</name>
<proteinExistence type="predicted"/>
<dbReference type="Gene3D" id="1.10.287.130">
    <property type="match status" value="1"/>
</dbReference>
<evidence type="ECO:0000256" key="10">
    <source>
        <dbReference type="ARBA" id="ARBA00023136"/>
    </source>
</evidence>
<protein>
    <recommendedName>
        <fullName evidence="3">histidine kinase</fullName>
        <ecNumber evidence="3">2.7.13.3</ecNumber>
    </recommendedName>
</protein>
<dbReference type="SUPFAM" id="SSF55874">
    <property type="entry name" value="ATPase domain of HSP90 chaperone/DNA topoisomerase II/histidine kinase"/>
    <property type="match status" value="1"/>
</dbReference>
<keyword evidence="7" id="KW-0418">Kinase</keyword>
<evidence type="ECO:0000256" key="4">
    <source>
        <dbReference type="ARBA" id="ARBA00022553"/>
    </source>
</evidence>
<dbReference type="InterPro" id="IPR005467">
    <property type="entry name" value="His_kinase_dom"/>
</dbReference>
<evidence type="ECO:0000256" key="7">
    <source>
        <dbReference type="ARBA" id="ARBA00022777"/>
    </source>
</evidence>
<dbReference type="PANTHER" id="PTHR45436:SF5">
    <property type="entry name" value="SENSOR HISTIDINE KINASE TRCS"/>
    <property type="match status" value="1"/>
</dbReference>
<evidence type="ECO:0000256" key="1">
    <source>
        <dbReference type="ARBA" id="ARBA00000085"/>
    </source>
</evidence>
<dbReference type="PRINTS" id="PR00344">
    <property type="entry name" value="BCTRLSENSOR"/>
</dbReference>
<evidence type="ECO:0000256" key="12">
    <source>
        <dbReference type="SAM" id="Phobius"/>
    </source>
</evidence>
<comment type="caution">
    <text evidence="15">The sequence shown here is derived from an EMBL/GenBank/DDBJ whole genome shotgun (WGS) entry which is preliminary data.</text>
</comment>
<evidence type="ECO:0000259" key="14">
    <source>
        <dbReference type="PROSITE" id="PS50885"/>
    </source>
</evidence>
<dbReference type="SMART" id="SM00387">
    <property type="entry name" value="HATPase_c"/>
    <property type="match status" value="1"/>
</dbReference>
<dbReference type="Proteomes" id="UP000265411">
    <property type="component" value="Unassembled WGS sequence"/>
</dbReference>
<evidence type="ECO:0000256" key="9">
    <source>
        <dbReference type="ARBA" id="ARBA00023012"/>
    </source>
</evidence>
<reference evidence="15 16" key="1">
    <citation type="journal article" date="2018" name="Syst. Appl. Microbiol.">
        <title>Pseudomonas gallaeciensis sp. nov., isolated from crude-oil-contaminated intertidal sand samples after the Prestige oil spill.</title>
        <authorList>
            <person name="Mulet M."/>
            <person name="Sanchez D."/>
            <person name="Rodriguez A.C."/>
            <person name="Nogales B."/>
            <person name="Bosch R."/>
            <person name="Busquets A."/>
            <person name="Gomila M."/>
            <person name="Lalucat J."/>
            <person name="Garcia-Valdes E."/>
        </authorList>
    </citation>
    <scope>NUCLEOTIDE SEQUENCE [LARGE SCALE GENOMIC DNA]</scope>
    <source>
        <strain evidence="15 16">V113</strain>
    </source>
</reference>
<evidence type="ECO:0000256" key="6">
    <source>
        <dbReference type="ARBA" id="ARBA00022692"/>
    </source>
</evidence>
<dbReference type="Gene3D" id="3.30.565.10">
    <property type="entry name" value="Histidine kinase-like ATPase, C-terminal domain"/>
    <property type="match status" value="1"/>
</dbReference>
<dbReference type="Pfam" id="PF02518">
    <property type="entry name" value="HATPase_c"/>
    <property type="match status" value="1"/>
</dbReference>
<dbReference type="InterPro" id="IPR036890">
    <property type="entry name" value="HATPase_C_sf"/>
</dbReference>
<dbReference type="InterPro" id="IPR003660">
    <property type="entry name" value="HAMP_dom"/>
</dbReference>